<name>F2NZ36_9VIRU</name>
<dbReference type="RefSeq" id="YP_009640095.1">
    <property type="nucleotide sequence ID" value="NC_011335.1"/>
</dbReference>
<feature type="compositionally biased region" description="Low complexity" evidence="1">
    <location>
        <begin position="96"/>
        <end position="105"/>
    </location>
</feature>
<dbReference type="KEGG" id="vg:26683652"/>
<evidence type="ECO:0000313" key="3">
    <source>
        <dbReference type="Proteomes" id="UP000203898"/>
    </source>
</evidence>
<sequence>MEVAKNIAKCLNGYIFGYCKKISEQHNIPLEDLLKIWCEQQSVCFKTEFSHLLKHDKKQVKLEDIRDDSSIEDAMSTLSLTDIDAPEIREEEKAPAAKPTKAETSPKGIKCEYMFSRGAKKGQRCTTICKTGPLCSKHK</sequence>
<feature type="compositionally biased region" description="Basic and acidic residues" evidence="1">
    <location>
        <begin position="86"/>
        <end position="95"/>
    </location>
</feature>
<feature type="region of interest" description="Disordered" evidence="1">
    <location>
        <begin position="86"/>
        <end position="105"/>
    </location>
</feature>
<dbReference type="GeneID" id="26683652"/>
<protein>
    <submittedName>
        <fullName evidence="2">Complete DpAV4 genome</fullName>
    </submittedName>
</protein>
<evidence type="ECO:0000256" key="1">
    <source>
        <dbReference type="SAM" id="MobiDB-lite"/>
    </source>
</evidence>
<keyword evidence="3" id="KW-1185">Reference proteome</keyword>
<reference evidence="2 3" key="1">
    <citation type="journal article" date="2009" name="PLoS ONE">
        <title>Symbiotic virus at the evolutionary intersection of three types of large DNA viruses; iridoviruses, ascoviruses, and ichnoviruses.</title>
        <authorList>
            <person name="Bigot Y."/>
            <person name="Renault S."/>
            <person name="Nicolas J."/>
            <person name="Moundras C."/>
            <person name="Demattei M.V."/>
            <person name="Samain S."/>
            <person name="Bideshi D.K."/>
            <person name="Federici B.A."/>
        </authorList>
    </citation>
    <scope>NUCLEOTIDE SEQUENCE [LARGE SCALE GENOMIC DNA]</scope>
</reference>
<evidence type="ECO:0000313" key="2">
    <source>
        <dbReference type="EMBL" id="CCA61464.1"/>
    </source>
</evidence>
<organism evidence="2 3">
    <name type="scientific">Diadromus pulchellus ascovirus 4a</name>
    <dbReference type="NCBI Taxonomy" id="158683"/>
    <lineage>
        <taxon>Viruses</taxon>
        <taxon>Varidnaviria</taxon>
        <taxon>Bamfordvirae</taxon>
        <taxon>Nucleocytoviricota</taxon>
        <taxon>Megaviricetes</taxon>
        <taxon>Pimascovirales</taxon>
        <taxon>Pimascovirales incertae sedis</taxon>
        <taxon>Ascoviridae</taxon>
        <taxon>Toursvirus</taxon>
        <taxon>Toursvirus dptv1a</taxon>
    </lineage>
</organism>
<accession>F2NZ36</accession>
<dbReference type="Proteomes" id="UP000203898">
    <property type="component" value="Segment"/>
</dbReference>
<dbReference type="EMBL" id="CU469068">
    <property type="protein sequence ID" value="CCA61464.1"/>
    <property type="molecule type" value="Genomic_DNA"/>
</dbReference>
<proteinExistence type="predicted"/>